<accession>A0A8J2I7X6</accession>
<feature type="compositionally biased region" description="Polar residues" evidence="1">
    <location>
        <begin position="34"/>
        <end position="47"/>
    </location>
</feature>
<dbReference type="EMBL" id="CAJRGZ010000017">
    <property type="protein sequence ID" value="CAG5156449.1"/>
    <property type="molecule type" value="Genomic_DNA"/>
</dbReference>
<dbReference type="GeneID" id="67015893"/>
<dbReference type="RefSeq" id="XP_043167792.1">
    <property type="nucleotide sequence ID" value="XM_043311857.1"/>
</dbReference>
<feature type="region of interest" description="Disordered" evidence="1">
    <location>
        <begin position="1"/>
        <end position="54"/>
    </location>
</feature>
<keyword evidence="3" id="KW-1185">Reference proteome</keyword>
<reference evidence="2" key="1">
    <citation type="submission" date="2021-05" db="EMBL/GenBank/DDBJ databases">
        <authorList>
            <person name="Stam R."/>
        </authorList>
    </citation>
    <scope>NUCLEOTIDE SEQUENCE</scope>
    <source>
        <strain evidence="2">CS162</strain>
    </source>
</reference>
<name>A0A8J2I7X6_9PLEO</name>
<proteinExistence type="predicted"/>
<sequence length="237" mass="26564">MVMFRGPSQDLSSSSSETSKFMGEVSDEMDNCESESSGTEQSFSTAYAATPPVPRKRSRKARFIERFDSVKLTEANLTALQTGYKHIMLKPAFIIDNHFRFEPSPGAKTFRISRKPLPDSAREAVQKVKDETGAAQDQTLTNPMQEHRPCFPRSNTNFTDFLPYHQIGTWQQVDNEEWQRQRAHSISAIAVGQMKKLSTSCDGLSTQSRKTAGQLKGVIVRSLSEADWNAACRFPSC</sequence>
<evidence type="ECO:0000313" key="3">
    <source>
        <dbReference type="Proteomes" id="UP000676310"/>
    </source>
</evidence>
<evidence type="ECO:0000313" key="2">
    <source>
        <dbReference type="EMBL" id="CAG5156449.1"/>
    </source>
</evidence>
<dbReference type="AlphaFoldDB" id="A0A8J2I7X6"/>
<evidence type="ECO:0000256" key="1">
    <source>
        <dbReference type="SAM" id="MobiDB-lite"/>
    </source>
</evidence>
<comment type="caution">
    <text evidence="2">The sequence shown here is derived from an EMBL/GenBank/DDBJ whole genome shotgun (WGS) entry which is preliminary data.</text>
</comment>
<feature type="compositionally biased region" description="Low complexity" evidence="1">
    <location>
        <begin position="8"/>
        <end position="19"/>
    </location>
</feature>
<protein>
    <submittedName>
        <fullName evidence="2">Uncharacterized protein</fullName>
    </submittedName>
</protein>
<gene>
    <name evidence="2" type="ORF">ALTATR162_LOCUS4247</name>
</gene>
<dbReference type="Proteomes" id="UP000676310">
    <property type="component" value="Unassembled WGS sequence"/>
</dbReference>
<dbReference type="OrthoDB" id="3685192at2759"/>
<organism evidence="2 3">
    <name type="scientific">Alternaria atra</name>
    <dbReference type="NCBI Taxonomy" id="119953"/>
    <lineage>
        <taxon>Eukaryota</taxon>
        <taxon>Fungi</taxon>
        <taxon>Dikarya</taxon>
        <taxon>Ascomycota</taxon>
        <taxon>Pezizomycotina</taxon>
        <taxon>Dothideomycetes</taxon>
        <taxon>Pleosporomycetidae</taxon>
        <taxon>Pleosporales</taxon>
        <taxon>Pleosporineae</taxon>
        <taxon>Pleosporaceae</taxon>
        <taxon>Alternaria</taxon>
        <taxon>Alternaria sect. Ulocladioides</taxon>
    </lineage>
</organism>